<gene>
    <name evidence="19" type="ORF">AB3G34_09170</name>
</gene>
<dbReference type="GO" id="GO:0046872">
    <property type="term" value="F:metal ion binding"/>
    <property type="evidence" value="ECO:0007669"/>
    <property type="project" value="UniProtKB-UniRule"/>
</dbReference>
<dbReference type="GO" id="GO:0005886">
    <property type="term" value="C:plasma membrane"/>
    <property type="evidence" value="ECO:0007669"/>
    <property type="project" value="UniProtKB-SubCell"/>
</dbReference>
<feature type="transmembrane region" description="Helical" evidence="14">
    <location>
        <begin position="193"/>
        <end position="220"/>
    </location>
</feature>
<evidence type="ECO:0000256" key="4">
    <source>
        <dbReference type="ARBA" id="ARBA00022670"/>
    </source>
</evidence>
<feature type="binding site" evidence="16">
    <location>
        <position position="59"/>
    </location>
    <ligand>
        <name>Zn(2+)</name>
        <dbReference type="ChEBI" id="CHEBI:29105"/>
        <note>catalytic</note>
    </ligand>
</feature>
<keyword evidence="8 14" id="KW-0378">Hydrolase</keyword>
<dbReference type="SUPFAM" id="SSF54631">
    <property type="entry name" value="CBS-domain pair"/>
    <property type="match status" value="1"/>
</dbReference>
<dbReference type="InterPro" id="IPR008915">
    <property type="entry name" value="Peptidase_M50"/>
</dbReference>
<feature type="transmembrane region" description="Helical" evidence="14">
    <location>
        <begin position="99"/>
        <end position="122"/>
    </location>
</feature>
<name>A0AB39W049_9FLAO</name>
<feature type="transmembrane region" description="Helical" evidence="14">
    <location>
        <begin position="142"/>
        <end position="162"/>
    </location>
</feature>
<dbReference type="PROSITE" id="PS51371">
    <property type="entry name" value="CBS"/>
    <property type="match status" value="1"/>
</dbReference>
<evidence type="ECO:0000256" key="1">
    <source>
        <dbReference type="ARBA" id="ARBA00004651"/>
    </source>
</evidence>
<dbReference type="RefSeq" id="WP_369752230.1">
    <property type="nucleotide sequence ID" value="NZ_CP165625.1"/>
</dbReference>
<accession>A0AB39W049</accession>
<dbReference type="Gene3D" id="3.10.580.10">
    <property type="entry name" value="CBS-domain"/>
    <property type="match status" value="1"/>
</dbReference>
<dbReference type="PIRSF" id="PIRSF006404">
    <property type="entry name" value="UCP006404_Pept_M50_CBS"/>
    <property type="match status" value="1"/>
</dbReference>
<sequence>MKGSFKLGKVAGIGLFIHWTFSLLLLFIIFVNYRSGYNILQITWSIAFILSIFITVVLHELGHALAAKNYGIKTKDITLLPIGGLARLEKLPEKPIEELIVAFAGPMVNLFLALLTSFFVTVPENEELLMTQLSGGINSHNFLLNFLIVNLALAIFNLIPAFPMDGGRILRALLAFKFQRHTATKIAARIGQLLAIGFIFIGFFSNPFLIFIGIFVIMGAQMETEYTASKYLLKGYTVRDVVMKQYQTIDANQPIKRAIELLLDSQSKIFLITENSQPVGTLNRDQIIIALSEKGENTPIVNAMNKNLVFLNIETLLADIFELVYHNKSNLMLVMENNQLVGTLDTENLLEFILIKEVKQKGAYAN</sequence>
<keyword evidence="5 14" id="KW-0812">Transmembrane</keyword>
<evidence type="ECO:0000256" key="5">
    <source>
        <dbReference type="ARBA" id="ARBA00022692"/>
    </source>
</evidence>
<dbReference type="Pfam" id="PF02163">
    <property type="entry name" value="Peptidase_M50"/>
    <property type="match status" value="1"/>
</dbReference>
<evidence type="ECO:0000256" key="7">
    <source>
        <dbReference type="ARBA" id="ARBA00022737"/>
    </source>
</evidence>
<evidence type="ECO:0000256" key="14">
    <source>
        <dbReference type="PIRNR" id="PIRNR006404"/>
    </source>
</evidence>
<dbReference type="InterPro" id="IPR000644">
    <property type="entry name" value="CBS_dom"/>
</dbReference>
<keyword evidence="4 14" id="KW-0645">Protease</keyword>
<keyword evidence="13 14" id="KW-0472">Membrane</keyword>
<evidence type="ECO:0000256" key="6">
    <source>
        <dbReference type="ARBA" id="ARBA00022723"/>
    </source>
</evidence>
<keyword evidence="10 14" id="KW-1133">Transmembrane helix</keyword>
<dbReference type="PANTHER" id="PTHR39188:SF3">
    <property type="entry name" value="STAGE IV SPORULATION PROTEIN FB"/>
    <property type="match status" value="1"/>
</dbReference>
<evidence type="ECO:0000256" key="9">
    <source>
        <dbReference type="ARBA" id="ARBA00022833"/>
    </source>
</evidence>
<dbReference type="Pfam" id="PF00571">
    <property type="entry name" value="CBS"/>
    <property type="match status" value="2"/>
</dbReference>
<evidence type="ECO:0000256" key="3">
    <source>
        <dbReference type="ARBA" id="ARBA00022475"/>
    </source>
</evidence>
<keyword evidence="12 17" id="KW-0129">CBS domain</keyword>
<keyword evidence="11 14" id="KW-0482">Metalloprotease</keyword>
<feature type="binding site" evidence="16">
    <location>
        <position position="165"/>
    </location>
    <ligand>
        <name>Zn(2+)</name>
        <dbReference type="ChEBI" id="CHEBI:29105"/>
        <note>catalytic</note>
    </ligand>
</feature>
<evidence type="ECO:0000256" key="15">
    <source>
        <dbReference type="PIRSR" id="PIRSR006404-1"/>
    </source>
</evidence>
<evidence type="ECO:0000256" key="10">
    <source>
        <dbReference type="ARBA" id="ARBA00022989"/>
    </source>
</evidence>
<evidence type="ECO:0000256" key="8">
    <source>
        <dbReference type="ARBA" id="ARBA00022801"/>
    </source>
</evidence>
<reference evidence="19" key="1">
    <citation type="submission" date="2024-07" db="EMBL/GenBank/DDBJ databases">
        <authorList>
            <person name="Biller S.J."/>
        </authorList>
    </citation>
    <scope>NUCLEOTIDE SEQUENCE</scope>
    <source>
        <strain evidence="19">WC2409</strain>
    </source>
</reference>
<evidence type="ECO:0000313" key="19">
    <source>
        <dbReference type="EMBL" id="XDU94064.1"/>
    </source>
</evidence>
<dbReference type="GO" id="GO:0006508">
    <property type="term" value="P:proteolysis"/>
    <property type="evidence" value="ECO:0007669"/>
    <property type="project" value="UniProtKB-KW"/>
</dbReference>
<evidence type="ECO:0000256" key="12">
    <source>
        <dbReference type="ARBA" id="ARBA00023122"/>
    </source>
</evidence>
<evidence type="ECO:0000256" key="11">
    <source>
        <dbReference type="ARBA" id="ARBA00023049"/>
    </source>
</evidence>
<organism evidence="19">
    <name type="scientific">Flavobacterium sp. WC2409</name>
    <dbReference type="NCBI Taxonomy" id="3234139"/>
    <lineage>
        <taxon>Bacteria</taxon>
        <taxon>Pseudomonadati</taxon>
        <taxon>Bacteroidota</taxon>
        <taxon>Flavobacteriia</taxon>
        <taxon>Flavobacteriales</taxon>
        <taxon>Flavobacteriaceae</taxon>
        <taxon>Flavobacterium</taxon>
    </lineage>
</organism>
<keyword evidence="7" id="KW-0677">Repeat</keyword>
<protein>
    <recommendedName>
        <fullName evidence="14">Zinc metalloprotease</fullName>
    </recommendedName>
</protein>
<dbReference type="InterPro" id="IPR016483">
    <property type="entry name" value="UCP006404_Pept_M50_CBS"/>
</dbReference>
<proteinExistence type="inferred from homology"/>
<dbReference type="EMBL" id="CP165625">
    <property type="protein sequence ID" value="XDU94064.1"/>
    <property type="molecule type" value="Genomic_DNA"/>
</dbReference>
<feature type="active site" evidence="15">
    <location>
        <position position="60"/>
    </location>
</feature>
<evidence type="ECO:0000256" key="16">
    <source>
        <dbReference type="PIRSR" id="PIRSR006404-2"/>
    </source>
</evidence>
<keyword evidence="9 14" id="KW-0862">Zinc</keyword>
<keyword evidence="6 14" id="KW-0479">Metal-binding</keyword>
<dbReference type="GO" id="GO:0008237">
    <property type="term" value="F:metallopeptidase activity"/>
    <property type="evidence" value="ECO:0007669"/>
    <property type="project" value="UniProtKB-UniRule"/>
</dbReference>
<feature type="transmembrane region" description="Helical" evidence="14">
    <location>
        <begin position="39"/>
        <end position="58"/>
    </location>
</feature>
<dbReference type="AlphaFoldDB" id="A0AB39W049"/>
<keyword evidence="3 14" id="KW-1003">Cell membrane</keyword>
<evidence type="ECO:0000259" key="18">
    <source>
        <dbReference type="PROSITE" id="PS51371"/>
    </source>
</evidence>
<dbReference type="CDD" id="cd06164">
    <property type="entry name" value="S2P-M50_SpoIVFB_CBS"/>
    <property type="match status" value="1"/>
</dbReference>
<evidence type="ECO:0000256" key="13">
    <source>
        <dbReference type="ARBA" id="ARBA00023136"/>
    </source>
</evidence>
<evidence type="ECO:0000256" key="2">
    <source>
        <dbReference type="ARBA" id="ARBA00007931"/>
    </source>
</evidence>
<comment type="similarity">
    <text evidence="2 14">Belongs to the peptidase M50B family.</text>
</comment>
<dbReference type="InterPro" id="IPR046342">
    <property type="entry name" value="CBS_dom_sf"/>
</dbReference>
<feature type="binding site" evidence="16">
    <location>
        <position position="63"/>
    </location>
    <ligand>
        <name>Zn(2+)</name>
        <dbReference type="ChEBI" id="CHEBI:29105"/>
        <note>catalytic</note>
    </ligand>
</feature>
<dbReference type="PANTHER" id="PTHR39188">
    <property type="entry name" value="MEMBRANE-ASSOCIATED ZINC METALLOPROTEASE M50B"/>
    <property type="match status" value="1"/>
</dbReference>
<comment type="subcellular location">
    <subcellularLocation>
        <location evidence="1 14">Cell membrane</location>
        <topology evidence="1 14">Multi-pass membrane protein</topology>
    </subcellularLocation>
</comment>
<comment type="cofactor">
    <cofactor evidence="14 16">
        <name>Zn(2+)</name>
        <dbReference type="ChEBI" id="CHEBI:29105"/>
    </cofactor>
    <text evidence="14 16">Binds 1 zinc ion per subunit.</text>
</comment>
<feature type="transmembrane region" description="Helical" evidence="14">
    <location>
        <begin position="12"/>
        <end position="33"/>
    </location>
</feature>
<evidence type="ECO:0000256" key="17">
    <source>
        <dbReference type="PROSITE-ProRule" id="PRU00703"/>
    </source>
</evidence>
<feature type="domain" description="CBS" evidence="18">
    <location>
        <begin position="304"/>
        <end position="360"/>
    </location>
</feature>